<feature type="domain" description="Hint" evidence="4">
    <location>
        <begin position="1113"/>
        <end position="1210"/>
    </location>
</feature>
<dbReference type="CDD" id="cd00081">
    <property type="entry name" value="Hint"/>
    <property type="match status" value="1"/>
</dbReference>
<feature type="compositionally biased region" description="Low complexity" evidence="2">
    <location>
        <begin position="29"/>
        <end position="44"/>
    </location>
</feature>
<feature type="compositionally biased region" description="Basic and acidic residues" evidence="2">
    <location>
        <begin position="457"/>
        <end position="466"/>
    </location>
</feature>
<dbReference type="InterPro" id="IPR036844">
    <property type="entry name" value="Hint_dom_sf"/>
</dbReference>
<evidence type="ECO:0000313" key="5">
    <source>
        <dbReference type="EMBL" id="TDO38963.1"/>
    </source>
</evidence>
<feature type="region of interest" description="Disordered" evidence="2">
    <location>
        <begin position="29"/>
        <end position="49"/>
    </location>
</feature>
<proteinExistence type="predicted"/>
<dbReference type="SUPFAM" id="SSF51294">
    <property type="entry name" value="Hedgehog/intein (Hint) domain"/>
    <property type="match status" value="1"/>
</dbReference>
<dbReference type="EMBL" id="SNWR01000001">
    <property type="protein sequence ID" value="TDO38963.1"/>
    <property type="molecule type" value="Genomic_DNA"/>
</dbReference>
<feature type="region of interest" description="Disordered" evidence="2">
    <location>
        <begin position="917"/>
        <end position="952"/>
    </location>
</feature>
<dbReference type="SMART" id="SM00306">
    <property type="entry name" value="HintN"/>
    <property type="match status" value="1"/>
</dbReference>
<keyword evidence="3" id="KW-0732">Signal</keyword>
<feature type="compositionally biased region" description="Low complexity" evidence="2">
    <location>
        <begin position="570"/>
        <end position="581"/>
    </location>
</feature>
<comment type="caution">
    <text evidence="5">The sequence shown here is derived from an EMBL/GenBank/DDBJ whole genome shotgun (WGS) entry which is preliminary data.</text>
</comment>
<protein>
    <submittedName>
        <fullName evidence="5">Intein</fullName>
    </submittedName>
</protein>
<feature type="region of interest" description="Disordered" evidence="2">
    <location>
        <begin position="520"/>
        <end position="542"/>
    </location>
</feature>
<feature type="region of interest" description="Disordered" evidence="2">
    <location>
        <begin position="964"/>
        <end position="992"/>
    </location>
</feature>
<accession>A0A4R6JQS8</accession>
<feature type="region of interest" description="Disordered" evidence="2">
    <location>
        <begin position="570"/>
        <end position="620"/>
    </location>
</feature>
<name>A0A4R6JQS8_9ACTN</name>
<evidence type="ECO:0000256" key="1">
    <source>
        <dbReference type="SAM" id="Coils"/>
    </source>
</evidence>
<dbReference type="Gene3D" id="2.170.16.10">
    <property type="entry name" value="Hedgehog/Intein (Hint) domain"/>
    <property type="match status" value="1"/>
</dbReference>
<feature type="compositionally biased region" description="Low complexity" evidence="2">
    <location>
        <begin position="601"/>
        <end position="620"/>
    </location>
</feature>
<dbReference type="InterPro" id="IPR003587">
    <property type="entry name" value="Hint_dom_N"/>
</dbReference>
<dbReference type="OrthoDB" id="582519at2"/>
<evidence type="ECO:0000256" key="3">
    <source>
        <dbReference type="SAM" id="SignalP"/>
    </source>
</evidence>
<feature type="region of interest" description="Disordered" evidence="2">
    <location>
        <begin position="457"/>
        <end position="506"/>
    </location>
</feature>
<dbReference type="Pfam" id="PF07591">
    <property type="entry name" value="PT-HINT"/>
    <property type="match status" value="1"/>
</dbReference>
<evidence type="ECO:0000313" key="6">
    <source>
        <dbReference type="Proteomes" id="UP000294901"/>
    </source>
</evidence>
<feature type="coiled-coil region" evidence="1">
    <location>
        <begin position="791"/>
        <end position="818"/>
    </location>
</feature>
<feature type="coiled-coil region" evidence="1">
    <location>
        <begin position="228"/>
        <end position="262"/>
    </location>
</feature>
<keyword evidence="1" id="KW-0175">Coiled coil</keyword>
<evidence type="ECO:0000256" key="2">
    <source>
        <dbReference type="SAM" id="MobiDB-lite"/>
    </source>
</evidence>
<keyword evidence="6" id="KW-1185">Reference proteome</keyword>
<dbReference type="RefSeq" id="WP_133873364.1">
    <property type="nucleotide sequence ID" value="NZ_BOMD01000116.1"/>
</dbReference>
<sequence>MKSRQVRAAVMSSLAALVVGTILHVPPASAAEPAPTPAATEGSPAPVPVPPLVTETWNGTTGVSATDERWRKAVADVAEFTTEPEVRDAALAALATGDPAKILKFATVDKPALDKQIAARKKQEAADNLAVIKAMKGTGGAYFNAEVDRVLAGADVDRALFLAYGAGIARDRDAKVAADAAERAATLRERVRLVAAAAPAESNVKRAATAALAGDDAAINAFLTSGYLEAARADAAEREQYLKDLEARNKAAEELTDLAQRSARANAARQQLLIAHGEGVRALQRAANAMGGAANAARNAQRILAGGGTVAGKAAELNAARTQTANDLRAAQLAVEQARAAAATATTAADTLVETGLTYGVEWSLIAQGMHEAATAAAGATQTAAYAVDATIATNNAQGAQQQAEAHAAQAVKWREHAEQHARSAAKLAAAAAKQAAAAKTAAARVKKAREQAEAAEAKAWAEAEKTRRHRETAEAQAAEAKRQRQIAEAERANAARHRAEAEQQAAIARSARANAEAQAGVARGARVKAEAADSAAGRADDKAWEYEGTARRARDEAIAAERAEQTAKAKAAALRSRAAATGSGEQKEEAQRQADEADRQAGVAGTAARSARGSANTASGAAANARAAATQAQQAAQRAWAAAQKARAAADAADAAADKAEATAKATHAARMRADAQAAVATAQEAKAAEAARTADRLALQAADEAMRSLWAADRTKNEADAAVTESVAAAAQAEIAVSAAAAARTSAAGIAEPANTAIGMVNPFAGADIDADFVQLVAEQAKVIGAEQAAAAKARAAEAVTAAQQAEAAAERAQEQVKPAYTAAAQAARSAADAARSAAEAKEAAAQAAADGAAARAAAASAARADAQAKADAAAARKAANEAASDAAIAERSAQAAQDDADAAGRAATAAENDAAAARGAADRAEADAAKAQTAAESAQRHADSAATAAGKALESAVAAEQAAARAEEAERRKNAEALASDGGSAPVDPELLQFLTPEELEELRAAQELSAQGILDFLKENAYDLFMDLSGLGDIKKCFMEGNIEACLWTLVGLLPVGKILGATADLARLLPKIAKFLDRVNDARKKVDGLIDKAKDKLKNAACPFTPKKNSFLPGTPVLLASGGSRPIEDLRVGDEVLATDPATGATVAKPVTETIVGAGDKDLVDVTVTTGTITATGNHPFWVPALAEWVDAAELSAGQWLRTSAGTAVQVSAVRHHKDYVRVHNLTVADLHTYYVLAGSTSLLVHNAGCGADSWTSPKRLNEHYEKHGAEMGFESEIEYREAALDLACTCDGYRPGVKHKKDSVTGKSYFYDPETGEFAVTYPNGIDTYYILEGGINSFDGMPGVPVNY</sequence>
<feature type="signal peptide" evidence="3">
    <location>
        <begin position="1"/>
        <end position="30"/>
    </location>
</feature>
<reference evidence="5 6" key="1">
    <citation type="submission" date="2019-03" db="EMBL/GenBank/DDBJ databases">
        <title>Sequencing the genomes of 1000 actinobacteria strains.</title>
        <authorList>
            <person name="Klenk H.-P."/>
        </authorList>
    </citation>
    <scope>NUCLEOTIDE SEQUENCE [LARGE SCALE GENOMIC DNA]</scope>
    <source>
        <strain evidence="5 6">DSM 43805</strain>
    </source>
</reference>
<organism evidence="5 6">
    <name type="scientific">Paractinoplanes brasiliensis</name>
    <dbReference type="NCBI Taxonomy" id="52695"/>
    <lineage>
        <taxon>Bacteria</taxon>
        <taxon>Bacillati</taxon>
        <taxon>Actinomycetota</taxon>
        <taxon>Actinomycetes</taxon>
        <taxon>Micromonosporales</taxon>
        <taxon>Micromonosporaceae</taxon>
        <taxon>Paractinoplanes</taxon>
    </lineage>
</organism>
<feature type="chain" id="PRO_5020801098" evidence="3">
    <location>
        <begin position="31"/>
        <end position="1355"/>
    </location>
</feature>
<dbReference type="Proteomes" id="UP000294901">
    <property type="component" value="Unassembled WGS sequence"/>
</dbReference>
<gene>
    <name evidence="5" type="ORF">C8E87_2635</name>
</gene>
<evidence type="ECO:0000259" key="4">
    <source>
        <dbReference type="SMART" id="SM00306"/>
    </source>
</evidence>
<feature type="compositionally biased region" description="Basic and acidic residues" evidence="2">
    <location>
        <begin position="968"/>
        <end position="978"/>
    </location>
</feature>
<feature type="compositionally biased region" description="Basic and acidic residues" evidence="2">
    <location>
        <begin position="586"/>
        <end position="600"/>
    </location>
</feature>
<feature type="compositionally biased region" description="Basic and acidic residues" evidence="2">
    <location>
        <begin position="480"/>
        <end position="502"/>
    </location>
</feature>